<evidence type="ECO:0000313" key="4">
    <source>
        <dbReference type="Proteomes" id="UP000799538"/>
    </source>
</evidence>
<dbReference type="PANTHER" id="PTHR35340">
    <property type="entry name" value="PQQ ENZYME REPEAT PROTEIN-RELATED"/>
    <property type="match status" value="1"/>
</dbReference>
<dbReference type="AlphaFoldDB" id="A0A6A6GL24"/>
<organism evidence="3 4">
    <name type="scientific">Elsinoe ampelina</name>
    <dbReference type="NCBI Taxonomy" id="302913"/>
    <lineage>
        <taxon>Eukaryota</taxon>
        <taxon>Fungi</taxon>
        <taxon>Dikarya</taxon>
        <taxon>Ascomycota</taxon>
        <taxon>Pezizomycotina</taxon>
        <taxon>Dothideomycetes</taxon>
        <taxon>Dothideomycetidae</taxon>
        <taxon>Myriangiales</taxon>
        <taxon>Elsinoaceae</taxon>
        <taxon>Elsinoe</taxon>
    </lineage>
</organism>
<feature type="signal peptide" evidence="2">
    <location>
        <begin position="1"/>
        <end position="21"/>
    </location>
</feature>
<dbReference type="InterPro" id="IPR039535">
    <property type="entry name" value="ASST-like"/>
</dbReference>
<protein>
    <submittedName>
        <fullName evidence="3">ASST-domain-containing protein</fullName>
    </submittedName>
</protein>
<keyword evidence="1" id="KW-0812">Transmembrane</keyword>
<sequence>MLILVLACLLSLSSLPHYVCADFPPFNNSAEYMAGRWGNYTRQHFLSQPDVVAPVANILVQPTDQVSPSKYIMFAPAGRYGPPTHPMMLDTHTLSPVWYGPQINPETLHASIQSCNGTEYIAFWSGFGAGNWKQGSYYLLDETYQIVYNVTGQGRIPNADAHELYLTQECTAIFTAFVSHQTDLTWQNITNVTGGGWLLDSYFQEIDIATNRVVFEWQASKHIDVRDSPWLASYYHEGYTHERGFDWFHINSIQKDHLGNFLVNSRHMHAMYYISGTTGDVIWSLGGKNNDFKDMSEGLATDFEWQHHARWVDDRLDRISVFDNHATALHLESGRPSRGMVIRLDYEKREAWLEHEYNTSHHTTAFREGSMQVLNDSPQPGNALVGYGYDPAWTEYTANGTVIWEVTASPLGLNRWTPDNYRVLKSNWTGKPLYMPSIAPGPKPHYHFVSKRSSFDIMLKDASGNTLVNDTAYFSWNGATEVRSWVILASNKTSELTLHEHFWAHVPKVGFEENVFVGNASFVTALAIDADEVVLGQTAILDMRDYSTMDGLVRGEDGRYNTTNLTTTWQSYMAKQRRPSLFDRIRLGWQRAKSTHLEDASTNSHGQTGLLLASLVVLLVLSVYLYYKRKGRGYVLIASNDLEFAGEYMRKKDDGNF</sequence>
<keyword evidence="1" id="KW-1133">Transmembrane helix</keyword>
<dbReference type="EMBL" id="ML992502">
    <property type="protein sequence ID" value="KAF2226269.1"/>
    <property type="molecule type" value="Genomic_DNA"/>
</dbReference>
<feature type="chain" id="PRO_5025671047" evidence="2">
    <location>
        <begin position="22"/>
        <end position="657"/>
    </location>
</feature>
<dbReference type="Pfam" id="PF14269">
    <property type="entry name" value="Arylsulfotran_2"/>
    <property type="match status" value="1"/>
</dbReference>
<gene>
    <name evidence="3" type="ORF">BDZ85DRAFT_293274</name>
</gene>
<evidence type="ECO:0000313" key="3">
    <source>
        <dbReference type="EMBL" id="KAF2226269.1"/>
    </source>
</evidence>
<keyword evidence="4" id="KW-1185">Reference proteome</keyword>
<name>A0A6A6GL24_9PEZI</name>
<dbReference type="PANTHER" id="PTHR35340:SF5">
    <property type="entry name" value="ASST-DOMAIN-CONTAINING PROTEIN"/>
    <property type="match status" value="1"/>
</dbReference>
<proteinExistence type="predicted"/>
<accession>A0A6A6GL24</accession>
<keyword evidence="2" id="KW-0732">Signal</keyword>
<keyword evidence="1" id="KW-0472">Membrane</keyword>
<dbReference type="OrthoDB" id="5427350at2759"/>
<feature type="transmembrane region" description="Helical" evidence="1">
    <location>
        <begin position="609"/>
        <end position="627"/>
    </location>
</feature>
<dbReference type="Proteomes" id="UP000799538">
    <property type="component" value="Unassembled WGS sequence"/>
</dbReference>
<evidence type="ECO:0000256" key="1">
    <source>
        <dbReference type="SAM" id="Phobius"/>
    </source>
</evidence>
<evidence type="ECO:0000256" key="2">
    <source>
        <dbReference type="SAM" id="SignalP"/>
    </source>
</evidence>
<reference evidence="4" key="1">
    <citation type="journal article" date="2020" name="Stud. Mycol.">
        <title>101 Dothideomycetes genomes: A test case for predicting lifestyles and emergence of pathogens.</title>
        <authorList>
            <person name="Haridas S."/>
            <person name="Albert R."/>
            <person name="Binder M."/>
            <person name="Bloem J."/>
            <person name="LaButti K."/>
            <person name="Salamov A."/>
            <person name="Andreopoulos B."/>
            <person name="Baker S."/>
            <person name="Barry K."/>
            <person name="Bills G."/>
            <person name="Bluhm B."/>
            <person name="Cannon C."/>
            <person name="Castanera R."/>
            <person name="Culley D."/>
            <person name="Daum C."/>
            <person name="Ezra D."/>
            <person name="Gonzalez J."/>
            <person name="Henrissat B."/>
            <person name="Kuo A."/>
            <person name="Liang C."/>
            <person name="Lipzen A."/>
            <person name="Lutzoni F."/>
            <person name="Magnuson J."/>
            <person name="Mondo S."/>
            <person name="Nolan M."/>
            <person name="Ohm R."/>
            <person name="Pangilinan J."/>
            <person name="Park H.-J."/>
            <person name="Ramirez L."/>
            <person name="Alfaro M."/>
            <person name="Sun H."/>
            <person name="Tritt A."/>
            <person name="Yoshinaga Y."/>
            <person name="Zwiers L.-H."/>
            <person name="Turgeon B."/>
            <person name="Goodwin S."/>
            <person name="Spatafora J."/>
            <person name="Crous P."/>
            <person name="Grigoriev I."/>
        </authorList>
    </citation>
    <scope>NUCLEOTIDE SEQUENCE [LARGE SCALE GENOMIC DNA]</scope>
    <source>
        <strain evidence="4">CECT 20119</strain>
    </source>
</reference>
<dbReference type="InterPro" id="IPR053143">
    <property type="entry name" value="Arylsulfate_ST"/>
</dbReference>